<comment type="caution">
    <text evidence="2">The sequence shown here is derived from an EMBL/GenBank/DDBJ whole genome shotgun (WGS) entry which is preliminary data.</text>
</comment>
<proteinExistence type="predicted"/>
<dbReference type="GO" id="GO:0003677">
    <property type="term" value="F:DNA binding"/>
    <property type="evidence" value="ECO:0007669"/>
    <property type="project" value="InterPro"/>
</dbReference>
<evidence type="ECO:0008006" key="3">
    <source>
        <dbReference type="Google" id="ProtNLM"/>
    </source>
</evidence>
<protein>
    <recommendedName>
        <fullName evidence="3">Tyr recombinase domain-containing protein</fullName>
    </recommendedName>
</protein>
<gene>
    <name evidence="2" type="ORF">S12H4_56249</name>
</gene>
<dbReference type="EMBL" id="BARW01036190">
    <property type="protein sequence ID" value="GAJ24870.1"/>
    <property type="molecule type" value="Genomic_DNA"/>
</dbReference>
<dbReference type="InterPro" id="IPR011010">
    <property type="entry name" value="DNA_brk_join_enz"/>
</dbReference>
<evidence type="ECO:0000256" key="1">
    <source>
        <dbReference type="ARBA" id="ARBA00023172"/>
    </source>
</evidence>
<reference evidence="2" key="1">
    <citation type="journal article" date="2014" name="Front. Microbiol.">
        <title>High frequency of phylogenetically diverse reductive dehalogenase-homologous genes in deep subseafloor sedimentary metagenomes.</title>
        <authorList>
            <person name="Kawai M."/>
            <person name="Futagami T."/>
            <person name="Toyoda A."/>
            <person name="Takaki Y."/>
            <person name="Nishi S."/>
            <person name="Hori S."/>
            <person name="Arai W."/>
            <person name="Tsubouchi T."/>
            <person name="Morono Y."/>
            <person name="Uchiyama I."/>
            <person name="Ito T."/>
            <person name="Fujiyama A."/>
            <person name="Inagaki F."/>
            <person name="Takami H."/>
        </authorList>
    </citation>
    <scope>NUCLEOTIDE SEQUENCE</scope>
    <source>
        <strain evidence="2">Expedition CK06-06</strain>
    </source>
</reference>
<dbReference type="InterPro" id="IPR013762">
    <property type="entry name" value="Integrase-like_cat_sf"/>
</dbReference>
<keyword evidence="1" id="KW-0233">DNA recombination</keyword>
<dbReference type="GO" id="GO:0015074">
    <property type="term" value="P:DNA integration"/>
    <property type="evidence" value="ECO:0007669"/>
    <property type="project" value="InterPro"/>
</dbReference>
<dbReference type="Gene3D" id="1.10.443.10">
    <property type="entry name" value="Intergrase catalytic core"/>
    <property type="match status" value="1"/>
</dbReference>
<dbReference type="GO" id="GO:0006310">
    <property type="term" value="P:DNA recombination"/>
    <property type="evidence" value="ECO:0007669"/>
    <property type="project" value="UniProtKB-KW"/>
</dbReference>
<dbReference type="SUPFAM" id="SSF56349">
    <property type="entry name" value="DNA breaking-rejoining enzymes"/>
    <property type="match status" value="1"/>
</dbReference>
<accession>X1W356</accession>
<sequence length="70" mass="8388">MKAQVDGAYLHLLRDSYATQFTKDDGDTLILSRQLGHKTESMTKDRYIRYKTRDIREELRRIERGREFPP</sequence>
<dbReference type="AlphaFoldDB" id="X1W356"/>
<name>X1W356_9ZZZZ</name>
<evidence type="ECO:0000313" key="2">
    <source>
        <dbReference type="EMBL" id="GAJ24870.1"/>
    </source>
</evidence>
<organism evidence="2">
    <name type="scientific">marine sediment metagenome</name>
    <dbReference type="NCBI Taxonomy" id="412755"/>
    <lineage>
        <taxon>unclassified sequences</taxon>
        <taxon>metagenomes</taxon>
        <taxon>ecological metagenomes</taxon>
    </lineage>
</organism>